<feature type="transmembrane region" description="Helical" evidence="8">
    <location>
        <begin position="191"/>
        <end position="210"/>
    </location>
</feature>
<comment type="similarity">
    <text evidence="2">Belongs to the cation diffusion facilitator (CDF) transporter (TC 2.A.4) family. SLC30A subfamily.</text>
</comment>
<name>A0A6P4EEX8_DRORH</name>
<organism evidence="10">
    <name type="scientific">Drosophila rhopaloa</name>
    <name type="common">Fruit fly</name>
    <dbReference type="NCBI Taxonomy" id="1041015"/>
    <lineage>
        <taxon>Eukaryota</taxon>
        <taxon>Metazoa</taxon>
        <taxon>Ecdysozoa</taxon>
        <taxon>Arthropoda</taxon>
        <taxon>Hexapoda</taxon>
        <taxon>Insecta</taxon>
        <taxon>Pterygota</taxon>
        <taxon>Neoptera</taxon>
        <taxon>Endopterygota</taxon>
        <taxon>Diptera</taxon>
        <taxon>Brachycera</taxon>
        <taxon>Muscomorpha</taxon>
        <taxon>Ephydroidea</taxon>
        <taxon>Drosophilidae</taxon>
        <taxon>Drosophila</taxon>
        <taxon>Sophophora</taxon>
    </lineage>
</organism>
<keyword evidence="4" id="KW-0862">Zinc</keyword>
<feature type="region of interest" description="Disordered" evidence="7">
    <location>
        <begin position="1"/>
        <end position="48"/>
    </location>
</feature>
<keyword evidence="4" id="KW-0813">Transport</keyword>
<keyword evidence="3 8" id="KW-0812">Transmembrane</keyword>
<keyword evidence="6 8" id="KW-0472">Membrane</keyword>
<proteinExistence type="inferred from homology"/>
<dbReference type="OrthoDB" id="9944568at2759"/>
<dbReference type="InterPro" id="IPR027469">
    <property type="entry name" value="Cation_efflux_TMD_sf"/>
</dbReference>
<dbReference type="Pfam" id="PF01545">
    <property type="entry name" value="Cation_efflux"/>
    <property type="match status" value="2"/>
</dbReference>
<feature type="transmembrane region" description="Helical" evidence="8">
    <location>
        <begin position="90"/>
        <end position="110"/>
    </location>
</feature>
<evidence type="ECO:0000259" key="9">
    <source>
        <dbReference type="Pfam" id="PF01545"/>
    </source>
</evidence>
<dbReference type="InterPro" id="IPR050681">
    <property type="entry name" value="CDF/SLC30A"/>
</dbReference>
<dbReference type="InterPro" id="IPR002524">
    <property type="entry name" value="Cation_efflux"/>
</dbReference>
<dbReference type="SUPFAM" id="SSF161111">
    <property type="entry name" value="Cation efflux protein transmembrane domain-like"/>
    <property type="match status" value="2"/>
</dbReference>
<evidence type="ECO:0000256" key="7">
    <source>
        <dbReference type="SAM" id="MobiDB-lite"/>
    </source>
</evidence>
<feature type="transmembrane region" description="Helical" evidence="8">
    <location>
        <begin position="122"/>
        <end position="141"/>
    </location>
</feature>
<dbReference type="RefSeq" id="XP_016975079.1">
    <property type="nucleotide sequence ID" value="XM_017119590.1"/>
</dbReference>
<keyword evidence="4" id="KW-0864">Zinc transport</keyword>
<feature type="transmembrane region" description="Helical" evidence="8">
    <location>
        <begin position="217"/>
        <end position="239"/>
    </location>
</feature>
<dbReference type="GO" id="GO:0010043">
    <property type="term" value="P:response to zinc ion"/>
    <property type="evidence" value="ECO:0007669"/>
    <property type="project" value="TreeGrafter"/>
</dbReference>
<keyword evidence="5 8" id="KW-1133">Transmembrane helix</keyword>
<evidence type="ECO:0000256" key="2">
    <source>
        <dbReference type="ARBA" id="ARBA00008873"/>
    </source>
</evidence>
<dbReference type="PANTHER" id="PTHR11562">
    <property type="entry name" value="CATION EFFLUX PROTEIN/ ZINC TRANSPORTER"/>
    <property type="match status" value="1"/>
</dbReference>
<sequence length="266" mass="28991">MDSNTLFSCRRNSDRTRRSNYGTAPSFHLLEQGQPGANGGIGNGNNNHPATPSTPAQIFCLHGRSNNVEVRDHCHRARSEGVDVKARRKLIIASILCLVFMIAEIVGGVLSNSLAIATDAAHLLTDFASFMISLFAIWIAGRPSTQRMSFGWYRAEVIGAMASVFMIWVITGILVWLAIGRLISGDYEVNAKIMLITSGLAILVNVMMSFGWYRAEVIGAMASVFMIWVITGILVWLAIGRLISGDYEVNAKIMLITSGLAILVNV</sequence>
<dbReference type="PANTHER" id="PTHR11562:SF17">
    <property type="entry name" value="RE54080P-RELATED"/>
    <property type="match status" value="1"/>
</dbReference>
<keyword evidence="4" id="KW-0406">Ion transport</keyword>
<evidence type="ECO:0000256" key="4">
    <source>
        <dbReference type="ARBA" id="ARBA00022906"/>
    </source>
</evidence>
<evidence type="ECO:0000256" key="1">
    <source>
        <dbReference type="ARBA" id="ARBA00004141"/>
    </source>
</evidence>
<evidence type="ECO:0000256" key="8">
    <source>
        <dbReference type="SAM" id="Phobius"/>
    </source>
</evidence>
<feature type="domain" description="Cation efflux protein transmembrane" evidence="9">
    <location>
        <begin position="209"/>
        <end position="265"/>
    </location>
</feature>
<feature type="transmembrane region" description="Helical" evidence="8">
    <location>
        <begin position="153"/>
        <end position="179"/>
    </location>
</feature>
<dbReference type="InterPro" id="IPR058533">
    <property type="entry name" value="Cation_efflux_TM"/>
</dbReference>
<dbReference type="GO" id="GO:0005886">
    <property type="term" value="C:plasma membrane"/>
    <property type="evidence" value="ECO:0007669"/>
    <property type="project" value="TreeGrafter"/>
</dbReference>
<dbReference type="NCBIfam" id="TIGR01297">
    <property type="entry name" value="CDF"/>
    <property type="match status" value="1"/>
</dbReference>
<dbReference type="AlphaFoldDB" id="A0A6P4EEX8"/>
<evidence type="ECO:0000313" key="10">
    <source>
        <dbReference type="RefSeq" id="XP_016975079.1"/>
    </source>
</evidence>
<comment type="subcellular location">
    <subcellularLocation>
        <location evidence="1">Membrane</location>
        <topology evidence="1">Multi-pass membrane protein</topology>
    </subcellularLocation>
</comment>
<reference evidence="10" key="1">
    <citation type="submission" date="2025-08" db="UniProtKB">
        <authorList>
            <consortium name="RefSeq"/>
        </authorList>
    </citation>
    <scope>IDENTIFICATION</scope>
</reference>
<gene>
    <name evidence="10" type="primary">LOC108041621</name>
</gene>
<dbReference type="Gene3D" id="1.20.1510.10">
    <property type="entry name" value="Cation efflux protein transmembrane domain"/>
    <property type="match status" value="2"/>
</dbReference>
<feature type="non-terminal residue" evidence="10">
    <location>
        <position position="266"/>
    </location>
</feature>
<evidence type="ECO:0000256" key="3">
    <source>
        <dbReference type="ARBA" id="ARBA00022692"/>
    </source>
</evidence>
<accession>A0A6P4EEX8</accession>
<protein>
    <submittedName>
        <fullName evidence="10">Zinc transporter 2</fullName>
    </submittedName>
</protein>
<dbReference type="GO" id="GO:0005385">
    <property type="term" value="F:zinc ion transmembrane transporter activity"/>
    <property type="evidence" value="ECO:0007669"/>
    <property type="project" value="TreeGrafter"/>
</dbReference>
<evidence type="ECO:0000256" key="6">
    <source>
        <dbReference type="ARBA" id="ARBA00023136"/>
    </source>
</evidence>
<evidence type="ECO:0000256" key="5">
    <source>
        <dbReference type="ARBA" id="ARBA00022989"/>
    </source>
</evidence>
<feature type="domain" description="Cation efflux protein transmembrane" evidence="9">
    <location>
        <begin position="90"/>
        <end position="207"/>
    </location>
</feature>